<proteinExistence type="predicted"/>
<dbReference type="EMBL" id="JACCBU010000001">
    <property type="protein sequence ID" value="NYE73412.1"/>
    <property type="molecule type" value="Genomic_DNA"/>
</dbReference>
<keyword evidence="2" id="KW-0560">Oxidoreductase</keyword>
<evidence type="ECO:0000313" key="3">
    <source>
        <dbReference type="Proteomes" id="UP000569914"/>
    </source>
</evidence>
<dbReference type="Pfam" id="PF03992">
    <property type="entry name" value="ABM"/>
    <property type="match status" value="1"/>
</dbReference>
<name>A0A7Y9LD15_9ACTN</name>
<dbReference type="InterPro" id="IPR011008">
    <property type="entry name" value="Dimeric_a/b-barrel"/>
</dbReference>
<keyword evidence="2" id="KW-0503">Monooxygenase</keyword>
<feature type="domain" description="ABM" evidence="1">
    <location>
        <begin position="1"/>
        <end position="71"/>
    </location>
</feature>
<comment type="caution">
    <text evidence="2">The sequence shown here is derived from an EMBL/GenBank/DDBJ whole genome shotgun (WGS) entry which is preliminary data.</text>
</comment>
<reference evidence="2 3" key="1">
    <citation type="submission" date="2020-07" db="EMBL/GenBank/DDBJ databases">
        <title>Sequencing the genomes of 1000 actinobacteria strains.</title>
        <authorList>
            <person name="Klenk H.-P."/>
        </authorList>
    </citation>
    <scope>NUCLEOTIDE SEQUENCE [LARGE SCALE GENOMIC DNA]</scope>
    <source>
        <strain evidence="2 3">DSM 22083</strain>
    </source>
</reference>
<dbReference type="GO" id="GO:0004497">
    <property type="term" value="F:monooxygenase activity"/>
    <property type="evidence" value="ECO:0007669"/>
    <property type="project" value="UniProtKB-KW"/>
</dbReference>
<dbReference type="AlphaFoldDB" id="A0A7Y9LD15"/>
<gene>
    <name evidence="2" type="ORF">BKA15_004741</name>
</gene>
<dbReference type="SUPFAM" id="SSF54909">
    <property type="entry name" value="Dimeric alpha+beta barrel"/>
    <property type="match status" value="1"/>
</dbReference>
<accession>A0A7Y9LD15</accession>
<protein>
    <submittedName>
        <fullName evidence="2">Heme-degrading monooxygenase HmoA</fullName>
    </submittedName>
</protein>
<dbReference type="Gene3D" id="3.30.70.100">
    <property type="match status" value="1"/>
</dbReference>
<dbReference type="RefSeq" id="WP_179754879.1">
    <property type="nucleotide sequence ID" value="NZ_JACCBU010000001.1"/>
</dbReference>
<organism evidence="2 3">
    <name type="scientific">Microlunatus parietis</name>
    <dbReference type="NCBI Taxonomy" id="682979"/>
    <lineage>
        <taxon>Bacteria</taxon>
        <taxon>Bacillati</taxon>
        <taxon>Actinomycetota</taxon>
        <taxon>Actinomycetes</taxon>
        <taxon>Propionibacteriales</taxon>
        <taxon>Propionibacteriaceae</taxon>
        <taxon>Microlunatus</taxon>
    </lineage>
</organism>
<evidence type="ECO:0000259" key="1">
    <source>
        <dbReference type="Pfam" id="PF03992"/>
    </source>
</evidence>
<evidence type="ECO:0000313" key="2">
    <source>
        <dbReference type="EMBL" id="NYE73412.1"/>
    </source>
</evidence>
<dbReference type="Proteomes" id="UP000569914">
    <property type="component" value="Unassembled WGS sequence"/>
</dbReference>
<sequence>MIARVWQGWAAPGSADDYQRHYESEVREHLTDVPGFRGARLLRRQIGDEVLFTSITFFDDLDAVRAFAGDHYEHAVVAPAAQRALSRWDETVSHHEVAATIEPPDAP</sequence>
<dbReference type="InterPro" id="IPR007138">
    <property type="entry name" value="ABM_dom"/>
</dbReference>
<keyword evidence="3" id="KW-1185">Reference proteome</keyword>